<dbReference type="PANTHER" id="PTHR43311:SF1">
    <property type="entry name" value="GLUTAMYL-Q TRNA(ASP) SYNTHETASE"/>
    <property type="match status" value="1"/>
</dbReference>
<dbReference type="EC" id="6.1.1.-" evidence="9"/>
<dbReference type="RefSeq" id="WP_138574235.1">
    <property type="nucleotide sequence ID" value="NZ_CP040818.1"/>
</dbReference>
<organism evidence="9 10">
    <name type="scientific">Paroceanicella profunda</name>
    <dbReference type="NCBI Taxonomy" id="2579971"/>
    <lineage>
        <taxon>Bacteria</taxon>
        <taxon>Pseudomonadati</taxon>
        <taxon>Pseudomonadota</taxon>
        <taxon>Alphaproteobacteria</taxon>
        <taxon>Rhodobacterales</taxon>
        <taxon>Paracoccaceae</taxon>
        <taxon>Paroceanicella</taxon>
    </lineage>
</organism>
<dbReference type="PRINTS" id="PR00987">
    <property type="entry name" value="TRNASYNTHGLU"/>
</dbReference>
<dbReference type="Proteomes" id="UP000305888">
    <property type="component" value="Chromosome"/>
</dbReference>
<sequence>MCCATAEPVTERFAPSPTGPLHLGHAFSALTGFDAARAAGGRFLLRIEDIDRARARPEWEAGISEDLAWLGLRWETPVLRQSDRLPAYRDALLGLWRRGLLYSCSCTRRDIEAAASAPQEGAEPVHGPDGLVYPGTCRGRWPGPDTQDSPPEDMALRLSMPEALAALGERAERLGFRELGAGPGGETGEIRVPPRALRDTCGDIVLARRGLGTSYHLSVVLDDAAQGVTHVTRGEDLFGATQIHVLLQALLGLPVPRYRHHRLIRDAAGRRLAKRDDARAIRLYREEGLSPADIRRMTGLPAAP</sequence>
<dbReference type="InterPro" id="IPR000924">
    <property type="entry name" value="Glu/Gln-tRNA-synth"/>
</dbReference>
<dbReference type="GO" id="GO:0004818">
    <property type="term" value="F:glutamate-tRNA ligase activity"/>
    <property type="evidence" value="ECO:0007669"/>
    <property type="project" value="TreeGrafter"/>
</dbReference>
<dbReference type="PROSITE" id="PS00178">
    <property type="entry name" value="AA_TRNA_LIGASE_I"/>
    <property type="match status" value="1"/>
</dbReference>
<dbReference type="InterPro" id="IPR001412">
    <property type="entry name" value="aa-tRNA-synth_I_CS"/>
</dbReference>
<comment type="similarity">
    <text evidence="7">Belongs to the class-I aminoacyl-tRNA synthetase family.</text>
</comment>
<evidence type="ECO:0000313" key="9">
    <source>
        <dbReference type="EMBL" id="QDL92615.1"/>
    </source>
</evidence>
<reference evidence="9 10" key="1">
    <citation type="submission" date="2019-06" db="EMBL/GenBank/DDBJ databases">
        <title>Genome sequence of Rhodobacteraceae bacterium D4M1.</title>
        <authorList>
            <person name="Cao J."/>
        </authorList>
    </citation>
    <scope>NUCLEOTIDE SEQUENCE [LARGE SCALE GENOMIC DNA]</scope>
    <source>
        <strain evidence="9 10">D4M1</strain>
    </source>
</reference>
<evidence type="ECO:0000256" key="5">
    <source>
        <dbReference type="ARBA" id="ARBA00022840"/>
    </source>
</evidence>
<keyword evidence="3 7" id="KW-0547">Nucleotide-binding</keyword>
<feature type="domain" description="Glutamyl/glutaminyl-tRNA synthetase class Ib catalytic" evidence="8">
    <location>
        <begin position="9"/>
        <end position="116"/>
    </location>
</feature>
<evidence type="ECO:0000256" key="7">
    <source>
        <dbReference type="RuleBase" id="RU363037"/>
    </source>
</evidence>
<dbReference type="GO" id="GO:0006424">
    <property type="term" value="P:glutamyl-tRNA aminoacylation"/>
    <property type="evidence" value="ECO:0007669"/>
    <property type="project" value="TreeGrafter"/>
</dbReference>
<keyword evidence="4" id="KW-0862">Zinc</keyword>
<evidence type="ECO:0000256" key="1">
    <source>
        <dbReference type="ARBA" id="ARBA00022598"/>
    </source>
</evidence>
<evidence type="ECO:0000313" key="10">
    <source>
        <dbReference type="Proteomes" id="UP000305888"/>
    </source>
</evidence>
<keyword evidence="5 7" id="KW-0067">ATP-binding</keyword>
<dbReference type="PANTHER" id="PTHR43311">
    <property type="entry name" value="GLUTAMATE--TRNA LIGASE"/>
    <property type="match status" value="1"/>
</dbReference>
<keyword evidence="6 7" id="KW-0030">Aminoacyl-tRNA synthetase</keyword>
<evidence type="ECO:0000256" key="6">
    <source>
        <dbReference type="ARBA" id="ARBA00023146"/>
    </source>
</evidence>
<dbReference type="GO" id="GO:0005524">
    <property type="term" value="F:ATP binding"/>
    <property type="evidence" value="ECO:0007669"/>
    <property type="project" value="UniProtKB-KW"/>
</dbReference>
<dbReference type="KEGG" id="ppru:FDP22_12950"/>
<dbReference type="NCBIfam" id="NF004315">
    <property type="entry name" value="PRK05710.1-4"/>
    <property type="match status" value="1"/>
</dbReference>
<evidence type="ECO:0000256" key="4">
    <source>
        <dbReference type="ARBA" id="ARBA00022833"/>
    </source>
</evidence>
<feature type="domain" description="Glutamyl/glutaminyl-tRNA synthetase class Ib catalytic" evidence="8">
    <location>
        <begin position="201"/>
        <end position="295"/>
    </location>
</feature>
<proteinExistence type="inferred from homology"/>
<keyword evidence="10" id="KW-1185">Reference proteome</keyword>
<keyword evidence="7" id="KW-0648">Protein biosynthesis</keyword>
<dbReference type="OrthoDB" id="9807503at2"/>
<dbReference type="AlphaFoldDB" id="A0A5B8FVZ4"/>
<protein>
    <submittedName>
        <fullName evidence="9">tRNA glutamyl-Q(34) synthetase GluQRS</fullName>
        <ecNumber evidence="9">6.1.1.-</ecNumber>
    </submittedName>
</protein>
<dbReference type="SUPFAM" id="SSF52374">
    <property type="entry name" value="Nucleotidylyl transferase"/>
    <property type="match status" value="1"/>
</dbReference>
<dbReference type="Pfam" id="PF00749">
    <property type="entry name" value="tRNA-synt_1c"/>
    <property type="match status" value="2"/>
</dbReference>
<dbReference type="InterPro" id="IPR049940">
    <property type="entry name" value="GluQ/Sye"/>
</dbReference>
<dbReference type="GO" id="GO:0005829">
    <property type="term" value="C:cytosol"/>
    <property type="evidence" value="ECO:0007669"/>
    <property type="project" value="TreeGrafter"/>
</dbReference>
<gene>
    <name evidence="9" type="ORF">FDP22_12950</name>
</gene>
<accession>A0A5B8FVZ4</accession>
<dbReference type="Gene3D" id="3.40.50.620">
    <property type="entry name" value="HUPs"/>
    <property type="match status" value="1"/>
</dbReference>
<keyword evidence="2" id="KW-0479">Metal-binding</keyword>
<dbReference type="EMBL" id="CP040818">
    <property type="protein sequence ID" value="QDL92615.1"/>
    <property type="molecule type" value="Genomic_DNA"/>
</dbReference>
<evidence type="ECO:0000259" key="8">
    <source>
        <dbReference type="Pfam" id="PF00749"/>
    </source>
</evidence>
<keyword evidence="1 7" id="KW-0436">Ligase</keyword>
<dbReference type="InterPro" id="IPR014729">
    <property type="entry name" value="Rossmann-like_a/b/a_fold"/>
</dbReference>
<dbReference type="InterPro" id="IPR020058">
    <property type="entry name" value="Glu/Gln-tRNA-synth_Ib_cat-dom"/>
</dbReference>
<name>A0A5B8FVZ4_9RHOB</name>
<evidence type="ECO:0000256" key="3">
    <source>
        <dbReference type="ARBA" id="ARBA00022741"/>
    </source>
</evidence>
<evidence type="ECO:0000256" key="2">
    <source>
        <dbReference type="ARBA" id="ARBA00022723"/>
    </source>
</evidence>